<sequence>MSTPEKEKIQTDKEYLKASAPVNPTGKNSYGVSPIPGEKIPKKLHLNKDSVRRLMEIAQATGLTPSDVVELAIREYIEKRSQDQSLYSSTPLAFKPGLTLAQFILGLWLIDQAW</sequence>
<name>A0A941GTH0_9CHRO</name>
<proteinExistence type="predicted"/>
<feature type="compositionally biased region" description="Basic and acidic residues" evidence="1">
    <location>
        <begin position="1"/>
        <end position="16"/>
    </location>
</feature>
<feature type="region of interest" description="Disordered" evidence="1">
    <location>
        <begin position="1"/>
        <end position="36"/>
    </location>
</feature>
<feature type="domain" description="Ribbon-helix-helix protein CopG" evidence="2">
    <location>
        <begin position="44"/>
        <end position="79"/>
    </location>
</feature>
<dbReference type="AlphaFoldDB" id="A0A941GTH0"/>
<dbReference type="Pfam" id="PF01402">
    <property type="entry name" value="RHH_1"/>
    <property type="match status" value="1"/>
</dbReference>
<reference evidence="3" key="1">
    <citation type="submission" date="2021-02" db="EMBL/GenBank/DDBJ databases">
        <title>Metagenome analyses of Stigonema ocellatum DSM 106950, Chlorogloea purpurea SAG 13.99 and Gomphosphaeria aponina DSM 107014.</title>
        <authorList>
            <person name="Marter P."/>
            <person name="Huang S."/>
        </authorList>
    </citation>
    <scope>NUCLEOTIDE SEQUENCE</scope>
    <source>
        <strain evidence="3">JP213</strain>
    </source>
</reference>
<dbReference type="SUPFAM" id="SSF47598">
    <property type="entry name" value="Ribbon-helix-helix"/>
    <property type="match status" value="1"/>
</dbReference>
<accession>A0A941GTH0</accession>
<comment type="caution">
    <text evidence="3">The sequence shown here is derived from an EMBL/GenBank/DDBJ whole genome shotgun (WGS) entry which is preliminary data.</text>
</comment>
<dbReference type="InterPro" id="IPR010985">
    <property type="entry name" value="Ribbon_hlx_hlx"/>
</dbReference>
<evidence type="ECO:0000313" key="3">
    <source>
        <dbReference type="EMBL" id="MBR8829522.1"/>
    </source>
</evidence>
<evidence type="ECO:0000313" key="4">
    <source>
        <dbReference type="Proteomes" id="UP000767446"/>
    </source>
</evidence>
<dbReference type="Proteomes" id="UP000767446">
    <property type="component" value="Unassembled WGS sequence"/>
</dbReference>
<dbReference type="GO" id="GO:0006355">
    <property type="term" value="P:regulation of DNA-templated transcription"/>
    <property type="evidence" value="ECO:0007669"/>
    <property type="project" value="InterPro"/>
</dbReference>
<evidence type="ECO:0000256" key="1">
    <source>
        <dbReference type="SAM" id="MobiDB-lite"/>
    </source>
</evidence>
<protein>
    <submittedName>
        <fullName evidence="3">Ribbon-helix-helix protein, CopG family</fullName>
    </submittedName>
</protein>
<evidence type="ECO:0000259" key="2">
    <source>
        <dbReference type="Pfam" id="PF01402"/>
    </source>
</evidence>
<dbReference type="InterPro" id="IPR002145">
    <property type="entry name" value="CopG"/>
</dbReference>
<dbReference type="InterPro" id="IPR013321">
    <property type="entry name" value="Arc_rbn_hlx_hlx"/>
</dbReference>
<dbReference type="EMBL" id="JADQBC010000143">
    <property type="protein sequence ID" value="MBR8829522.1"/>
    <property type="molecule type" value="Genomic_DNA"/>
</dbReference>
<dbReference type="Gene3D" id="1.10.1220.10">
    <property type="entry name" value="Met repressor-like"/>
    <property type="match status" value="1"/>
</dbReference>
<organism evidence="3 4">
    <name type="scientific">Gomphosphaeria aponina SAG 52.96 = DSM 107014</name>
    <dbReference type="NCBI Taxonomy" id="1521640"/>
    <lineage>
        <taxon>Bacteria</taxon>
        <taxon>Bacillati</taxon>
        <taxon>Cyanobacteriota</taxon>
        <taxon>Cyanophyceae</taxon>
        <taxon>Oscillatoriophycideae</taxon>
        <taxon>Chroococcales</taxon>
        <taxon>Gomphosphaeriaceae</taxon>
        <taxon>Gomphosphaeria</taxon>
    </lineage>
</organism>
<gene>
    <name evidence="3" type="ORF">DSM107014_16770</name>
</gene>